<dbReference type="EMBL" id="BPLR01000394">
    <property type="protein sequence ID" value="GIY94486.1"/>
    <property type="molecule type" value="Genomic_DNA"/>
</dbReference>
<dbReference type="Proteomes" id="UP001054945">
    <property type="component" value="Unassembled WGS sequence"/>
</dbReference>
<name>A0AAV4XKL7_CAEEX</name>
<proteinExistence type="predicted"/>
<organism evidence="1 2">
    <name type="scientific">Caerostris extrusa</name>
    <name type="common">Bark spider</name>
    <name type="synonym">Caerostris bankana</name>
    <dbReference type="NCBI Taxonomy" id="172846"/>
    <lineage>
        <taxon>Eukaryota</taxon>
        <taxon>Metazoa</taxon>
        <taxon>Ecdysozoa</taxon>
        <taxon>Arthropoda</taxon>
        <taxon>Chelicerata</taxon>
        <taxon>Arachnida</taxon>
        <taxon>Araneae</taxon>
        <taxon>Araneomorphae</taxon>
        <taxon>Entelegynae</taxon>
        <taxon>Araneoidea</taxon>
        <taxon>Araneidae</taxon>
        <taxon>Caerostris</taxon>
    </lineage>
</organism>
<gene>
    <name evidence="1" type="ORF">CEXT_511031</name>
</gene>
<comment type="caution">
    <text evidence="1">The sequence shown here is derived from an EMBL/GenBank/DDBJ whole genome shotgun (WGS) entry which is preliminary data.</text>
</comment>
<dbReference type="AlphaFoldDB" id="A0AAV4XKL7"/>
<evidence type="ECO:0000313" key="1">
    <source>
        <dbReference type="EMBL" id="GIY94486.1"/>
    </source>
</evidence>
<reference evidence="1 2" key="1">
    <citation type="submission" date="2021-06" db="EMBL/GenBank/DDBJ databases">
        <title>Caerostris extrusa draft genome.</title>
        <authorList>
            <person name="Kono N."/>
            <person name="Arakawa K."/>
        </authorList>
    </citation>
    <scope>NUCLEOTIDE SEQUENCE [LARGE SCALE GENOMIC DNA]</scope>
</reference>
<keyword evidence="2" id="KW-1185">Reference proteome</keyword>
<protein>
    <submittedName>
        <fullName evidence="1">Uncharacterized protein</fullName>
    </submittedName>
</protein>
<evidence type="ECO:0000313" key="2">
    <source>
        <dbReference type="Proteomes" id="UP001054945"/>
    </source>
</evidence>
<accession>A0AAV4XKL7</accession>
<sequence>MSKLATACVNSAMDGNDLSDFDEDNKTPTTSFGQIIFNVAWTTGITKHSQHTEVMKRLTLQVISNIPSQALAIYTDGSKSDLGRTASGVFAKAEKGDFTEASDLEGPEGAIKLSSDPRGVIDPATEMRAPKMIGERDDLSFEMDPFQKLHLAVTHFCRDMPPNQSCRGRGSPHIWAILSAQERTPMEEGLSFISQ</sequence>